<dbReference type="InterPro" id="IPR002298">
    <property type="entry name" value="DNA_polymerase_A"/>
</dbReference>
<dbReference type="InterPro" id="IPR036397">
    <property type="entry name" value="RNaseH_sf"/>
</dbReference>
<evidence type="ECO:0000313" key="3">
    <source>
        <dbReference type="EMBL" id="CAD7399565.1"/>
    </source>
</evidence>
<dbReference type="GO" id="GO:0003677">
    <property type="term" value="F:DNA binding"/>
    <property type="evidence" value="ECO:0007669"/>
    <property type="project" value="InterPro"/>
</dbReference>
<dbReference type="EMBL" id="OD000862">
    <property type="protein sequence ID" value="CAD7399565.1"/>
    <property type="molecule type" value="Genomic_DNA"/>
</dbReference>
<dbReference type="PRINTS" id="PR00868">
    <property type="entry name" value="DNAPOLI"/>
</dbReference>
<dbReference type="GO" id="GO:0003887">
    <property type="term" value="F:DNA-directed DNA polymerase activity"/>
    <property type="evidence" value="ECO:0007669"/>
    <property type="project" value="InterPro"/>
</dbReference>
<dbReference type="GO" id="GO:0006261">
    <property type="term" value="P:DNA-templated DNA replication"/>
    <property type="evidence" value="ECO:0007669"/>
    <property type="project" value="InterPro"/>
</dbReference>
<organism evidence="3">
    <name type="scientific">Timema poppense</name>
    <name type="common">Walking stick</name>
    <dbReference type="NCBI Taxonomy" id="170557"/>
    <lineage>
        <taxon>Eukaryota</taxon>
        <taxon>Metazoa</taxon>
        <taxon>Ecdysozoa</taxon>
        <taxon>Arthropoda</taxon>
        <taxon>Hexapoda</taxon>
        <taxon>Insecta</taxon>
        <taxon>Pterygota</taxon>
        <taxon>Neoptera</taxon>
        <taxon>Polyneoptera</taxon>
        <taxon>Phasmatodea</taxon>
        <taxon>Timematodea</taxon>
        <taxon>Timematoidea</taxon>
        <taxon>Timematidae</taxon>
        <taxon>Timema</taxon>
    </lineage>
</organism>
<sequence length="639" mass="72167">MSNPIKLPFREGFCQLNKPEKSSKSARCTQSGIMFGISSINSVTKYYFLRINPGDSTNTGAKRNFLQYLLSSPFRKICYGAQEMYTYLIDMFNFPARQVCLTWLLLDPLVGCWLLDPDQPIHTFSEAIDRLGAKPAVIKKKDNFSQSCQLLGVLSLVVEKLYHNLSSQKLWKLFVDMEMRLVPLLAVMELRGISVDKAKLEKMNVLLKGQIDLLEAAAHKVAGKPFHLNSTVQLRTILYEELKLDQKHSIHIKETISLKAKSTSEPVLRQLKAVHPLPGIILEYRHLHKLRSTYTEGMMQHIQRNYIFTTWEQTAAATGRLTSSNPNLQAVPKHEVSLKSHVTAGPTTLHPDLLLRSPYVPRPGYTFLAADFQHIEFRLFAHLAQDPTLLQVFQQPEDIFITLAQLWYTNTRKLVQVQTRQETGQGLNLQVCNRVWPVGSQLDGLGMLGETLEPEDREKTKRIVYSVMYGAGAGKLAEFLQVDNAVASRIINSFMVKFPTIRSFFNLVVAKCRRDGKLHTIGGRQRLFPNIKSSNGGLRAQAERQAINFVIQGSAADLCKSAMLRVEQRLGSYPDLEAHLLLQIHDELVYEVQDSQLQQIKALVKEVMEDTTALLGESQELSIPLPVIITSGKNWADVS</sequence>
<dbReference type="InterPro" id="IPR001098">
    <property type="entry name" value="DNA-dir_DNA_pol_A_palm_dom"/>
</dbReference>
<dbReference type="PANTHER" id="PTHR10133">
    <property type="entry name" value="DNA POLYMERASE I"/>
    <property type="match status" value="1"/>
</dbReference>
<name>A0A7R9GVP5_TIMPO</name>
<dbReference type="SMART" id="SM00482">
    <property type="entry name" value="POLAc"/>
    <property type="match status" value="1"/>
</dbReference>
<reference evidence="3" key="1">
    <citation type="submission" date="2020-11" db="EMBL/GenBank/DDBJ databases">
        <authorList>
            <person name="Tran Van P."/>
        </authorList>
    </citation>
    <scope>NUCLEOTIDE SEQUENCE</scope>
</reference>
<dbReference type="AlphaFoldDB" id="A0A7R9GVP5"/>
<dbReference type="Gene3D" id="1.10.150.20">
    <property type="entry name" value="5' to 3' exonuclease, C-terminal subdomain"/>
    <property type="match status" value="1"/>
</dbReference>
<protein>
    <recommendedName>
        <fullName evidence="2">DNA-directed DNA polymerase family A palm domain-containing protein</fullName>
    </recommendedName>
</protein>
<accession>A0A7R9GVP5</accession>
<dbReference type="CDD" id="cd08638">
    <property type="entry name" value="DNA_pol_A_theta"/>
    <property type="match status" value="1"/>
</dbReference>
<gene>
    <name evidence="3" type="ORF">TPSB3V08_LOCUS2209</name>
</gene>
<proteinExistence type="predicted"/>
<dbReference type="InterPro" id="IPR043502">
    <property type="entry name" value="DNA/RNA_pol_sf"/>
</dbReference>
<keyword evidence="1" id="KW-0235">DNA replication</keyword>
<dbReference type="SUPFAM" id="SSF56672">
    <property type="entry name" value="DNA/RNA polymerases"/>
    <property type="match status" value="1"/>
</dbReference>
<dbReference type="Gene3D" id="1.20.1060.10">
    <property type="entry name" value="Taq DNA Polymerase, Chain T, domain 4"/>
    <property type="match status" value="1"/>
</dbReference>
<feature type="domain" description="DNA-directed DNA polymerase family A palm" evidence="2">
    <location>
        <begin position="352"/>
        <end position="596"/>
    </location>
</feature>
<dbReference type="Pfam" id="PF00476">
    <property type="entry name" value="DNA_pol_A"/>
    <property type="match status" value="2"/>
</dbReference>
<dbReference type="GO" id="GO:0006302">
    <property type="term" value="P:double-strand break repair"/>
    <property type="evidence" value="ECO:0007669"/>
    <property type="project" value="TreeGrafter"/>
</dbReference>
<dbReference type="PANTHER" id="PTHR10133:SF27">
    <property type="entry name" value="DNA POLYMERASE NU"/>
    <property type="match status" value="1"/>
</dbReference>
<dbReference type="Gene3D" id="3.30.420.10">
    <property type="entry name" value="Ribonuclease H-like superfamily/Ribonuclease H"/>
    <property type="match status" value="1"/>
</dbReference>
<dbReference type="Gene3D" id="3.30.70.370">
    <property type="match status" value="1"/>
</dbReference>
<evidence type="ECO:0000259" key="2">
    <source>
        <dbReference type="SMART" id="SM00482"/>
    </source>
</evidence>
<evidence type="ECO:0000256" key="1">
    <source>
        <dbReference type="ARBA" id="ARBA00022705"/>
    </source>
</evidence>